<comment type="caution">
    <text evidence="4">The sequence shown here is derived from an EMBL/GenBank/DDBJ whole genome shotgun (WGS) entry which is preliminary data.</text>
</comment>
<dbReference type="InterPro" id="IPR016181">
    <property type="entry name" value="Acyl_CoA_acyltransferase"/>
</dbReference>
<evidence type="ECO:0000259" key="3">
    <source>
        <dbReference type="PROSITE" id="PS51186"/>
    </source>
</evidence>
<proteinExistence type="predicted"/>
<dbReference type="SUPFAM" id="SSF55729">
    <property type="entry name" value="Acyl-CoA N-acyltransferases (Nat)"/>
    <property type="match status" value="1"/>
</dbReference>
<keyword evidence="5" id="KW-1185">Reference proteome</keyword>
<feature type="domain" description="N-acetyltransferase" evidence="3">
    <location>
        <begin position="3"/>
        <end position="142"/>
    </location>
</feature>
<organism evidence="4 5">
    <name type="scientific">Nakamurella endophytica</name>
    <dbReference type="NCBI Taxonomy" id="1748367"/>
    <lineage>
        <taxon>Bacteria</taxon>
        <taxon>Bacillati</taxon>
        <taxon>Actinomycetota</taxon>
        <taxon>Actinomycetes</taxon>
        <taxon>Nakamurellales</taxon>
        <taxon>Nakamurellaceae</taxon>
        <taxon>Nakamurella</taxon>
    </lineage>
</organism>
<dbReference type="PANTHER" id="PTHR43877">
    <property type="entry name" value="AMINOALKYLPHOSPHONATE N-ACETYLTRANSFERASE-RELATED-RELATED"/>
    <property type="match status" value="1"/>
</dbReference>
<name>A0A917SR61_9ACTN</name>
<evidence type="ECO:0000256" key="1">
    <source>
        <dbReference type="ARBA" id="ARBA00022679"/>
    </source>
</evidence>
<dbReference type="InterPro" id="IPR050832">
    <property type="entry name" value="Bact_Acetyltransf"/>
</dbReference>
<dbReference type="AlphaFoldDB" id="A0A917SR61"/>
<dbReference type="PANTHER" id="PTHR43877:SF2">
    <property type="entry name" value="AMINOALKYLPHOSPHONATE N-ACETYLTRANSFERASE-RELATED"/>
    <property type="match status" value="1"/>
</dbReference>
<dbReference type="RefSeq" id="WP_188940403.1">
    <property type="nucleotide sequence ID" value="NZ_BMNA01000002.1"/>
</dbReference>
<dbReference type="PROSITE" id="PS51186">
    <property type="entry name" value="GNAT"/>
    <property type="match status" value="1"/>
</dbReference>
<evidence type="ECO:0000313" key="5">
    <source>
        <dbReference type="Proteomes" id="UP000655208"/>
    </source>
</evidence>
<gene>
    <name evidence="4" type="ORF">GCM10011594_09920</name>
</gene>
<dbReference type="Gene3D" id="3.40.630.30">
    <property type="match status" value="1"/>
</dbReference>
<reference evidence="4" key="2">
    <citation type="submission" date="2020-09" db="EMBL/GenBank/DDBJ databases">
        <authorList>
            <person name="Sun Q."/>
            <person name="Zhou Y."/>
        </authorList>
    </citation>
    <scope>NUCLEOTIDE SEQUENCE</scope>
    <source>
        <strain evidence="4">CGMCC 4.7308</strain>
    </source>
</reference>
<sequence>MDVVIDDLPPGDVRWEQALPVLRELRPHLTAELFDRILTEAAPQGLRYIAAFQDHRCLGVAGWRVVAQTSAVRKLYVDDLGTTGSARSSGVGGRLMTALRQRARALGCQVIDLDSGVQRHAAHRFYLRHRMDITSYHFAQRL</sequence>
<keyword evidence="2" id="KW-0012">Acyltransferase</keyword>
<dbReference type="InterPro" id="IPR000182">
    <property type="entry name" value="GNAT_dom"/>
</dbReference>
<accession>A0A917SR61</accession>
<dbReference type="GO" id="GO:0016747">
    <property type="term" value="F:acyltransferase activity, transferring groups other than amino-acyl groups"/>
    <property type="evidence" value="ECO:0007669"/>
    <property type="project" value="InterPro"/>
</dbReference>
<dbReference type="Proteomes" id="UP000655208">
    <property type="component" value="Unassembled WGS sequence"/>
</dbReference>
<evidence type="ECO:0000313" key="4">
    <source>
        <dbReference type="EMBL" id="GGL92187.1"/>
    </source>
</evidence>
<keyword evidence="1" id="KW-0808">Transferase</keyword>
<protein>
    <submittedName>
        <fullName evidence="4">N-acetyltransferase GCN5</fullName>
    </submittedName>
</protein>
<reference evidence="4" key="1">
    <citation type="journal article" date="2014" name="Int. J. Syst. Evol. Microbiol.">
        <title>Complete genome sequence of Corynebacterium casei LMG S-19264T (=DSM 44701T), isolated from a smear-ripened cheese.</title>
        <authorList>
            <consortium name="US DOE Joint Genome Institute (JGI-PGF)"/>
            <person name="Walter F."/>
            <person name="Albersmeier A."/>
            <person name="Kalinowski J."/>
            <person name="Ruckert C."/>
        </authorList>
    </citation>
    <scope>NUCLEOTIDE SEQUENCE</scope>
    <source>
        <strain evidence="4">CGMCC 4.7308</strain>
    </source>
</reference>
<evidence type="ECO:0000256" key="2">
    <source>
        <dbReference type="ARBA" id="ARBA00023315"/>
    </source>
</evidence>
<dbReference type="EMBL" id="BMNA01000002">
    <property type="protein sequence ID" value="GGL92187.1"/>
    <property type="molecule type" value="Genomic_DNA"/>
</dbReference>
<dbReference type="Pfam" id="PF00583">
    <property type="entry name" value="Acetyltransf_1"/>
    <property type="match status" value="1"/>
</dbReference>
<dbReference type="CDD" id="cd04301">
    <property type="entry name" value="NAT_SF"/>
    <property type="match status" value="1"/>
</dbReference>